<dbReference type="EMBL" id="BMCS01000001">
    <property type="protein sequence ID" value="GGF20843.1"/>
    <property type="molecule type" value="Genomic_DNA"/>
</dbReference>
<name>A0ABQ1UJV1_9NOCA</name>
<evidence type="ECO:0000313" key="3">
    <source>
        <dbReference type="EMBL" id="GGF20843.1"/>
    </source>
</evidence>
<dbReference type="Pfam" id="PF00107">
    <property type="entry name" value="ADH_zinc_N"/>
    <property type="match status" value="1"/>
</dbReference>
<evidence type="ECO:0000259" key="2">
    <source>
        <dbReference type="SMART" id="SM00829"/>
    </source>
</evidence>
<dbReference type="Proteomes" id="UP000632454">
    <property type="component" value="Unassembled WGS sequence"/>
</dbReference>
<keyword evidence="1" id="KW-0521">NADP</keyword>
<feature type="domain" description="Enoyl reductase (ER)" evidence="2">
    <location>
        <begin position="35"/>
        <end position="341"/>
    </location>
</feature>
<dbReference type="InterPro" id="IPR013149">
    <property type="entry name" value="ADH-like_C"/>
</dbReference>
<proteinExistence type="predicted"/>
<keyword evidence="4" id="KW-1185">Reference proteome</keyword>
<evidence type="ECO:0000313" key="4">
    <source>
        <dbReference type="Proteomes" id="UP000632454"/>
    </source>
</evidence>
<dbReference type="SUPFAM" id="SSF51735">
    <property type="entry name" value="NAD(P)-binding Rossmann-fold domains"/>
    <property type="match status" value="1"/>
</dbReference>
<reference evidence="4" key="1">
    <citation type="journal article" date="2019" name="Int. J. Syst. Evol. Microbiol.">
        <title>The Global Catalogue of Microorganisms (GCM) 10K type strain sequencing project: providing services to taxonomists for standard genome sequencing and annotation.</title>
        <authorList>
            <consortium name="The Broad Institute Genomics Platform"/>
            <consortium name="The Broad Institute Genome Sequencing Center for Infectious Disease"/>
            <person name="Wu L."/>
            <person name="Ma J."/>
        </authorList>
    </citation>
    <scope>NUCLEOTIDE SEQUENCE [LARGE SCALE GENOMIC DNA]</scope>
    <source>
        <strain evidence="4">CCM 7855</strain>
    </source>
</reference>
<dbReference type="PANTHER" id="PTHR44154:SF1">
    <property type="entry name" value="QUINONE OXIDOREDUCTASE"/>
    <property type="match status" value="1"/>
</dbReference>
<accession>A0ABQ1UJV1</accession>
<dbReference type="SMART" id="SM00829">
    <property type="entry name" value="PKS_ER"/>
    <property type="match status" value="1"/>
</dbReference>
<comment type="caution">
    <text evidence="3">The sequence shown here is derived from an EMBL/GenBank/DDBJ whole genome shotgun (WGS) entry which is preliminary data.</text>
</comment>
<gene>
    <name evidence="3" type="ORF">GCM10007298_15990</name>
</gene>
<sequence length="343" mass="35469">MAITLRKRTGASVTFEIITHPRRFPVKAIAVHTFGSPDGMGVIEPATPTPAVGEVLIQTDAIGVGGVDAVIRRGTVTGAGFGSGYTPGSEVAGMVTGVGDGVDQSWVGRRVWAFTGVGGGYAEQAIASVDNVVELPDGLPSVDAVALGSAAPVAHFALVHAHFIAGESVLVRGASGSIGIAAVELASRGGAGSIAVTTSSASRGELLRRFGATHVLDRDGNGDGPELFDVIIDVVAGAALPRFIERLAFNGRMVLVGVVAGYPPSDFGMTLLGAFQKSLTLSTFSLDTVPRVDRDRTRIELFDAAVRGDIHAVVQDVLPLDRAADAHRRMDDGTVFGRLVLRP</sequence>
<dbReference type="InterPro" id="IPR036291">
    <property type="entry name" value="NAD(P)-bd_dom_sf"/>
</dbReference>
<organism evidence="3 4">
    <name type="scientific">Williamsia phyllosphaerae</name>
    <dbReference type="NCBI Taxonomy" id="885042"/>
    <lineage>
        <taxon>Bacteria</taxon>
        <taxon>Bacillati</taxon>
        <taxon>Actinomycetota</taxon>
        <taxon>Actinomycetes</taxon>
        <taxon>Mycobacteriales</taxon>
        <taxon>Nocardiaceae</taxon>
        <taxon>Williamsia</taxon>
    </lineage>
</organism>
<dbReference type="InterPro" id="IPR051603">
    <property type="entry name" value="Zinc-ADH_QOR/CCCR"/>
</dbReference>
<dbReference type="RefSeq" id="WP_308690934.1">
    <property type="nucleotide sequence ID" value="NZ_BMCS01000001.1"/>
</dbReference>
<dbReference type="PANTHER" id="PTHR44154">
    <property type="entry name" value="QUINONE OXIDOREDUCTASE"/>
    <property type="match status" value="1"/>
</dbReference>
<evidence type="ECO:0000256" key="1">
    <source>
        <dbReference type="ARBA" id="ARBA00022857"/>
    </source>
</evidence>
<protein>
    <submittedName>
        <fullName evidence="3">Oxidoreductase</fullName>
    </submittedName>
</protein>
<dbReference type="Pfam" id="PF08240">
    <property type="entry name" value="ADH_N"/>
    <property type="match status" value="1"/>
</dbReference>
<dbReference type="InterPro" id="IPR020843">
    <property type="entry name" value="ER"/>
</dbReference>
<dbReference type="Gene3D" id="3.90.180.10">
    <property type="entry name" value="Medium-chain alcohol dehydrogenases, catalytic domain"/>
    <property type="match status" value="1"/>
</dbReference>
<dbReference type="InterPro" id="IPR011032">
    <property type="entry name" value="GroES-like_sf"/>
</dbReference>
<dbReference type="InterPro" id="IPR013154">
    <property type="entry name" value="ADH-like_N"/>
</dbReference>
<dbReference type="SUPFAM" id="SSF50129">
    <property type="entry name" value="GroES-like"/>
    <property type="match status" value="1"/>
</dbReference>
<dbReference type="Gene3D" id="3.40.50.720">
    <property type="entry name" value="NAD(P)-binding Rossmann-like Domain"/>
    <property type="match status" value="1"/>
</dbReference>